<evidence type="ECO:0000256" key="1">
    <source>
        <dbReference type="ARBA" id="ARBA00022512"/>
    </source>
</evidence>
<proteinExistence type="inferred from homology"/>
<dbReference type="PROSITE" id="PS51762">
    <property type="entry name" value="GH16_2"/>
    <property type="match status" value="1"/>
</dbReference>
<feature type="active site" description="Proton donor" evidence="10">
    <location>
        <position position="117"/>
    </location>
</feature>
<evidence type="ECO:0000256" key="9">
    <source>
        <dbReference type="ARBA" id="ARBA00023316"/>
    </source>
</evidence>
<dbReference type="GO" id="GO:0010411">
    <property type="term" value="P:xyloglucan metabolic process"/>
    <property type="evidence" value="ECO:0007669"/>
    <property type="project" value="InterPro"/>
</dbReference>
<evidence type="ECO:0000256" key="7">
    <source>
        <dbReference type="ARBA" id="ARBA00023157"/>
    </source>
</evidence>
<dbReference type="FunFam" id="2.60.120.200:FF:000025">
    <property type="entry name" value="Xyloglucan endotransglucosylase/hydrolase"/>
    <property type="match status" value="1"/>
</dbReference>
<comment type="function">
    <text evidence="11">Catalyzes xyloglucan endohydrolysis (XEH) and/or endotransglycosylation (XET). Cleaves and religates xyloglucan polymers, an essential constituent of the primary cell wall, and thereby participates in cell wall construction of growing tissues.</text>
</comment>
<keyword evidence="4 11" id="KW-0808">Transferase</keyword>
<dbReference type="InterPro" id="IPR000757">
    <property type="entry name" value="Beta-glucanase-like"/>
</dbReference>
<keyword evidence="3 11" id="KW-0964">Secreted</keyword>
<dbReference type="InterPro" id="IPR008264">
    <property type="entry name" value="Beta_glucanase"/>
</dbReference>
<dbReference type="Pfam" id="PF06955">
    <property type="entry name" value="XET_C"/>
    <property type="match status" value="1"/>
</dbReference>
<dbReference type="AlphaFoldDB" id="A0A8S1ZXZ7"/>
<evidence type="ECO:0000313" key="13">
    <source>
        <dbReference type="EMBL" id="CAE5977177.1"/>
    </source>
</evidence>
<evidence type="ECO:0000256" key="5">
    <source>
        <dbReference type="ARBA" id="ARBA00022729"/>
    </source>
</evidence>
<evidence type="ECO:0000256" key="10">
    <source>
        <dbReference type="PIRSR" id="PIRSR005604-1"/>
    </source>
</evidence>
<feature type="chain" id="PRO_5035966852" description="Xyloglucan endotransglucosylase/hydrolase" evidence="11">
    <location>
        <begin position="27"/>
        <end position="296"/>
    </location>
</feature>
<dbReference type="Pfam" id="PF00722">
    <property type="entry name" value="Glyco_hydro_16"/>
    <property type="match status" value="1"/>
</dbReference>
<keyword evidence="2 11" id="KW-0052">Apoplast</keyword>
<organism evidence="13 14">
    <name type="scientific">Arabidopsis arenosa</name>
    <name type="common">Sand rock-cress</name>
    <name type="synonym">Cardaminopsis arenosa</name>
    <dbReference type="NCBI Taxonomy" id="38785"/>
    <lineage>
        <taxon>Eukaryota</taxon>
        <taxon>Viridiplantae</taxon>
        <taxon>Streptophyta</taxon>
        <taxon>Embryophyta</taxon>
        <taxon>Tracheophyta</taxon>
        <taxon>Spermatophyta</taxon>
        <taxon>Magnoliopsida</taxon>
        <taxon>eudicotyledons</taxon>
        <taxon>Gunneridae</taxon>
        <taxon>Pentapetalae</taxon>
        <taxon>rosids</taxon>
        <taxon>malvids</taxon>
        <taxon>Brassicales</taxon>
        <taxon>Brassicaceae</taxon>
        <taxon>Camelineae</taxon>
        <taxon>Arabidopsis</taxon>
    </lineage>
</organism>
<keyword evidence="5 11" id="KW-0732">Signal</keyword>
<comment type="similarity">
    <text evidence="11">Belongs to the glycosyl hydrolase 16 family.</text>
</comment>
<dbReference type="GO" id="GO:0004553">
    <property type="term" value="F:hydrolase activity, hydrolyzing O-glycosyl compounds"/>
    <property type="evidence" value="ECO:0007669"/>
    <property type="project" value="InterPro"/>
</dbReference>
<keyword evidence="7" id="KW-1015">Disulfide bond</keyword>
<feature type="domain" description="GH16" evidence="12">
    <location>
        <begin position="27"/>
        <end position="226"/>
    </location>
</feature>
<dbReference type="CDD" id="cd02176">
    <property type="entry name" value="GH16_XET"/>
    <property type="match status" value="1"/>
</dbReference>
<gene>
    <name evidence="13" type="ORF">AARE701A_LOCUS8369</name>
</gene>
<dbReference type="Gene3D" id="2.60.120.200">
    <property type="match status" value="1"/>
</dbReference>
<keyword evidence="1 11" id="KW-0134">Cell wall</keyword>
<dbReference type="InterPro" id="IPR010713">
    <property type="entry name" value="XET_C"/>
</dbReference>
<name>A0A8S1ZXZ7_ARAAE</name>
<protein>
    <recommendedName>
        <fullName evidence="11">Xyloglucan endotransglucosylase/hydrolase</fullName>
        <ecNumber evidence="11">2.4.1.207</ecNumber>
    </recommendedName>
</protein>
<evidence type="ECO:0000256" key="3">
    <source>
        <dbReference type="ARBA" id="ARBA00022525"/>
    </source>
</evidence>
<evidence type="ECO:0000256" key="8">
    <source>
        <dbReference type="ARBA" id="ARBA00023295"/>
    </source>
</evidence>
<comment type="PTM">
    <text evidence="11">Contains at least one intrachain disulfide bond essential for its enzymatic activity.</text>
</comment>
<dbReference type="PANTHER" id="PTHR31062">
    <property type="entry name" value="XYLOGLUCAN ENDOTRANSGLUCOSYLASE/HYDROLASE PROTEIN 8-RELATED"/>
    <property type="match status" value="1"/>
</dbReference>
<keyword evidence="8 11" id="KW-0326">Glycosidase</keyword>
<dbReference type="PRINTS" id="PR00737">
    <property type="entry name" value="GLHYDRLASE16"/>
</dbReference>
<dbReference type="SUPFAM" id="SSF49899">
    <property type="entry name" value="Concanavalin A-like lectins/glucanases"/>
    <property type="match status" value="1"/>
</dbReference>
<evidence type="ECO:0000256" key="2">
    <source>
        <dbReference type="ARBA" id="ARBA00022523"/>
    </source>
</evidence>
<feature type="active site" description="Nucleophile" evidence="10">
    <location>
        <position position="113"/>
    </location>
</feature>
<dbReference type="GO" id="GO:0016762">
    <property type="term" value="F:xyloglucan:xyloglucosyl transferase activity"/>
    <property type="evidence" value="ECO:0007669"/>
    <property type="project" value="UniProtKB-EC"/>
</dbReference>
<dbReference type="InterPro" id="IPR044791">
    <property type="entry name" value="Beta-glucanase/XTH"/>
</dbReference>
<dbReference type="GO" id="GO:0048046">
    <property type="term" value="C:apoplast"/>
    <property type="evidence" value="ECO:0007669"/>
    <property type="project" value="UniProtKB-SubCell"/>
</dbReference>
<keyword evidence="6 11" id="KW-0378">Hydrolase</keyword>
<dbReference type="Proteomes" id="UP000682877">
    <property type="component" value="Chromosome 3"/>
</dbReference>
<dbReference type="EC" id="2.4.1.207" evidence="11"/>
<dbReference type="PIRSF" id="PIRSF005604">
    <property type="entry name" value="XET"/>
    <property type="match status" value="1"/>
</dbReference>
<keyword evidence="9 11" id="KW-0961">Cell wall biogenesis/degradation</keyword>
<evidence type="ECO:0000256" key="4">
    <source>
        <dbReference type="ARBA" id="ARBA00022679"/>
    </source>
</evidence>
<evidence type="ECO:0000256" key="11">
    <source>
        <dbReference type="RuleBase" id="RU361120"/>
    </source>
</evidence>
<reference evidence="13" key="1">
    <citation type="submission" date="2021-01" db="EMBL/GenBank/DDBJ databases">
        <authorList>
            <person name="Bezrukov I."/>
        </authorList>
    </citation>
    <scope>NUCLEOTIDE SEQUENCE</scope>
</reference>
<dbReference type="GO" id="GO:0071555">
    <property type="term" value="P:cell wall organization"/>
    <property type="evidence" value="ECO:0007669"/>
    <property type="project" value="UniProtKB-KW"/>
</dbReference>
<evidence type="ECO:0000259" key="12">
    <source>
        <dbReference type="PROSITE" id="PS51762"/>
    </source>
</evidence>
<evidence type="ECO:0000256" key="6">
    <source>
        <dbReference type="ARBA" id="ARBA00022801"/>
    </source>
</evidence>
<dbReference type="InterPro" id="IPR016455">
    <property type="entry name" value="XTH"/>
</dbReference>
<accession>A0A8S1ZXZ7</accession>
<comment type="subcellular location">
    <subcellularLocation>
        <location evidence="11">Secreted</location>
        <location evidence="11">Cell wall</location>
    </subcellularLocation>
    <subcellularLocation>
        <location evidence="11">Secreted</location>
        <location evidence="11">Extracellular space</location>
        <location evidence="11">Apoplast</location>
    </subcellularLocation>
</comment>
<dbReference type="EMBL" id="LR999453">
    <property type="protein sequence ID" value="CAE5977177.1"/>
    <property type="molecule type" value="Genomic_DNA"/>
</dbReference>
<feature type="signal peptide" evidence="11">
    <location>
        <begin position="1"/>
        <end position="26"/>
    </location>
</feature>
<evidence type="ECO:0000313" key="14">
    <source>
        <dbReference type="Proteomes" id="UP000682877"/>
    </source>
</evidence>
<sequence>MNKMDYISIFGLVSVLYLIIRVDARAHEVQGIDQNKVGFDDNYVVTWGQNNVLKLNQGKEVQLSLDRSSGSGFESKNHYESGFFQIRIKVPPKDSSGIVTAFYLTSKENTHDEVDIEFLGNKEGKPIRVQTNVFTNGKGDREQKLVLWFDPTKDFHTYAILWNPYQIVFYVDNIPIRVFKNTTSEGMNYPSKPMQVVVSLWNGEDWATDGGKSKINWALAPFKANFQGFNNSGCFANGEKNACGSSTYWWNTGSYSKLSDSEQKAYTNVRQKYVNYDYCSDKVRFHVPPSECKWNN</sequence>
<dbReference type="InterPro" id="IPR013320">
    <property type="entry name" value="ConA-like_dom_sf"/>
</dbReference>
<keyword evidence="14" id="KW-1185">Reference proteome</keyword>
<dbReference type="GO" id="GO:0042546">
    <property type="term" value="P:cell wall biogenesis"/>
    <property type="evidence" value="ECO:0007669"/>
    <property type="project" value="InterPro"/>
</dbReference>